<evidence type="ECO:0000313" key="2">
    <source>
        <dbReference type="Proteomes" id="UP000654918"/>
    </source>
</evidence>
<name>A0A8H6NMU0_9PEZI</name>
<dbReference type="EMBL" id="WIGO01000019">
    <property type="protein sequence ID" value="KAF6838400.1"/>
    <property type="molecule type" value="Genomic_DNA"/>
</dbReference>
<accession>A0A8H6NMU0</accession>
<reference evidence="1" key="1">
    <citation type="journal article" date="2020" name="Phytopathology">
        <title>Genome Sequence Resources of Colletotrichum truncatum, C. plurivorum, C. musicola, and C. sojae: Four Species Pathogenic to Soybean (Glycine max).</title>
        <authorList>
            <person name="Rogerio F."/>
            <person name="Boufleur T.R."/>
            <person name="Ciampi-Guillardi M."/>
            <person name="Sukno S.A."/>
            <person name="Thon M.R."/>
            <person name="Massola Junior N.S."/>
            <person name="Baroncelli R."/>
        </authorList>
    </citation>
    <scope>NUCLEOTIDE SEQUENCE</scope>
    <source>
        <strain evidence="1">LFN00145</strain>
    </source>
</reference>
<gene>
    <name evidence="1" type="ORF">CPLU01_02512</name>
</gene>
<sequence>MVPIAAPPPLCIDDRQRGRRELGNLVASRELPSREDVSSGSKTSASKLHQVVFSPLNPSDCLQLRLPVIAHETAILPAMSKASPDPSIESGHSIHVVHVDHAVRATLWRLRFAAREHAAAACSLELTLLSFISAFNFGLPHHLTSFKFVCLQHSPVPQRK</sequence>
<organism evidence="1 2">
    <name type="scientific">Colletotrichum plurivorum</name>
    <dbReference type="NCBI Taxonomy" id="2175906"/>
    <lineage>
        <taxon>Eukaryota</taxon>
        <taxon>Fungi</taxon>
        <taxon>Dikarya</taxon>
        <taxon>Ascomycota</taxon>
        <taxon>Pezizomycotina</taxon>
        <taxon>Sordariomycetes</taxon>
        <taxon>Hypocreomycetidae</taxon>
        <taxon>Glomerellales</taxon>
        <taxon>Glomerellaceae</taxon>
        <taxon>Colletotrichum</taxon>
        <taxon>Colletotrichum orchidearum species complex</taxon>
    </lineage>
</organism>
<protein>
    <submittedName>
        <fullName evidence="1">Uncharacterized protein</fullName>
    </submittedName>
</protein>
<dbReference type="Proteomes" id="UP000654918">
    <property type="component" value="Unassembled WGS sequence"/>
</dbReference>
<keyword evidence="2" id="KW-1185">Reference proteome</keyword>
<proteinExistence type="predicted"/>
<comment type="caution">
    <text evidence="1">The sequence shown here is derived from an EMBL/GenBank/DDBJ whole genome shotgun (WGS) entry which is preliminary data.</text>
</comment>
<evidence type="ECO:0000313" key="1">
    <source>
        <dbReference type="EMBL" id="KAF6838400.1"/>
    </source>
</evidence>
<dbReference type="AlphaFoldDB" id="A0A8H6NMU0"/>